<dbReference type="InterPro" id="IPR036823">
    <property type="entry name" value="Ribosomal_uS7_dom_sf"/>
</dbReference>
<dbReference type="HOGENOM" id="CLU_072226_2_2_1"/>
<accession>A0A0C2XVC2</accession>
<dbReference type="AlphaFoldDB" id="A0A0C2XVC2"/>
<dbReference type="PANTHER" id="PTHR11205">
    <property type="entry name" value="RIBOSOMAL PROTEIN S7"/>
    <property type="match status" value="1"/>
</dbReference>
<name>A0A0C2XVC2_SERVB</name>
<evidence type="ECO:0000256" key="3">
    <source>
        <dbReference type="ARBA" id="ARBA00023274"/>
    </source>
</evidence>
<dbReference type="PIRSF" id="PIRSF002122">
    <property type="entry name" value="RPS7p_RPS7a_RPS5e_RPS7o"/>
    <property type="match status" value="1"/>
</dbReference>
<feature type="domain" description="Small ribosomal subunit protein uS7" evidence="4">
    <location>
        <begin position="1"/>
        <end position="119"/>
    </location>
</feature>
<proteinExistence type="inferred from homology"/>
<reference evidence="6" key="2">
    <citation type="submission" date="2015-01" db="EMBL/GenBank/DDBJ databases">
        <title>Evolutionary Origins and Diversification of the Mycorrhizal Mutualists.</title>
        <authorList>
            <consortium name="DOE Joint Genome Institute"/>
            <consortium name="Mycorrhizal Genomics Consortium"/>
            <person name="Kohler A."/>
            <person name="Kuo A."/>
            <person name="Nagy L.G."/>
            <person name="Floudas D."/>
            <person name="Copeland A."/>
            <person name="Barry K.W."/>
            <person name="Cichocki N."/>
            <person name="Veneault-Fourrey C."/>
            <person name="LaButti K."/>
            <person name="Lindquist E.A."/>
            <person name="Lipzen A."/>
            <person name="Lundell T."/>
            <person name="Morin E."/>
            <person name="Murat C."/>
            <person name="Riley R."/>
            <person name="Ohm R."/>
            <person name="Sun H."/>
            <person name="Tunlid A."/>
            <person name="Henrissat B."/>
            <person name="Grigoriev I.V."/>
            <person name="Hibbett D.S."/>
            <person name="Martin F."/>
        </authorList>
    </citation>
    <scope>NUCLEOTIDE SEQUENCE [LARGE SCALE GENOMIC DNA]</scope>
    <source>
        <strain evidence="6">MAFF 305830</strain>
    </source>
</reference>
<comment type="similarity">
    <text evidence="1">Belongs to the universal ribosomal protein uS7 family.</text>
</comment>
<dbReference type="STRING" id="933852.A0A0C2XVC2"/>
<dbReference type="GO" id="GO:0006412">
    <property type="term" value="P:translation"/>
    <property type="evidence" value="ECO:0007669"/>
    <property type="project" value="InterPro"/>
</dbReference>
<organism evidence="5 6">
    <name type="scientific">Serendipita vermifera MAFF 305830</name>
    <dbReference type="NCBI Taxonomy" id="933852"/>
    <lineage>
        <taxon>Eukaryota</taxon>
        <taxon>Fungi</taxon>
        <taxon>Dikarya</taxon>
        <taxon>Basidiomycota</taxon>
        <taxon>Agaricomycotina</taxon>
        <taxon>Agaricomycetes</taxon>
        <taxon>Sebacinales</taxon>
        <taxon>Serendipitaceae</taxon>
        <taxon>Serendipita</taxon>
    </lineage>
</organism>
<dbReference type="Proteomes" id="UP000054097">
    <property type="component" value="Unassembled WGS sequence"/>
</dbReference>
<keyword evidence="3" id="KW-0687">Ribonucleoprotein</keyword>
<dbReference type="InterPro" id="IPR023798">
    <property type="entry name" value="Ribosomal_uS7_dom"/>
</dbReference>
<dbReference type="Pfam" id="PF00177">
    <property type="entry name" value="Ribosomal_S7"/>
    <property type="match status" value="1"/>
</dbReference>
<evidence type="ECO:0000256" key="2">
    <source>
        <dbReference type="ARBA" id="ARBA00022980"/>
    </source>
</evidence>
<dbReference type="SUPFAM" id="SSF47973">
    <property type="entry name" value="Ribosomal protein S7"/>
    <property type="match status" value="1"/>
</dbReference>
<protein>
    <recommendedName>
        <fullName evidence="4">Small ribosomal subunit protein uS7 domain-containing protein</fullName>
    </recommendedName>
</protein>
<dbReference type="InterPro" id="IPR000235">
    <property type="entry name" value="Ribosomal_uS7"/>
</dbReference>
<reference evidence="5 6" key="1">
    <citation type="submission" date="2014-04" db="EMBL/GenBank/DDBJ databases">
        <authorList>
            <consortium name="DOE Joint Genome Institute"/>
            <person name="Kuo A."/>
            <person name="Zuccaro A."/>
            <person name="Kohler A."/>
            <person name="Nagy L.G."/>
            <person name="Floudas D."/>
            <person name="Copeland A."/>
            <person name="Barry K.W."/>
            <person name="Cichocki N."/>
            <person name="Veneault-Fourrey C."/>
            <person name="LaButti K."/>
            <person name="Lindquist E.A."/>
            <person name="Lipzen A."/>
            <person name="Lundell T."/>
            <person name="Morin E."/>
            <person name="Murat C."/>
            <person name="Sun H."/>
            <person name="Tunlid A."/>
            <person name="Henrissat B."/>
            <person name="Grigoriev I.V."/>
            <person name="Hibbett D.S."/>
            <person name="Martin F."/>
            <person name="Nordberg H.P."/>
            <person name="Cantor M.N."/>
            <person name="Hua S.X."/>
        </authorList>
    </citation>
    <scope>NUCLEOTIDE SEQUENCE [LARGE SCALE GENOMIC DNA]</scope>
    <source>
        <strain evidence="5 6">MAFF 305830</strain>
    </source>
</reference>
<evidence type="ECO:0000256" key="1">
    <source>
        <dbReference type="ARBA" id="ARBA00007151"/>
    </source>
</evidence>
<dbReference type="CDD" id="cd14868">
    <property type="entry name" value="uS7_Mitochondria_Fungi"/>
    <property type="match status" value="1"/>
</dbReference>
<gene>
    <name evidence="5" type="ORF">M408DRAFT_20180</name>
</gene>
<keyword evidence="2" id="KW-0689">Ribosomal protein</keyword>
<dbReference type="GO" id="GO:1990904">
    <property type="term" value="C:ribonucleoprotein complex"/>
    <property type="evidence" value="ECO:0007669"/>
    <property type="project" value="UniProtKB-KW"/>
</dbReference>
<dbReference type="OrthoDB" id="9972728at2759"/>
<dbReference type="InterPro" id="IPR047988">
    <property type="entry name" value="Ribosomal_uS7m_fungi"/>
</dbReference>
<dbReference type="EMBL" id="KN824279">
    <property type="protein sequence ID" value="KIM32837.1"/>
    <property type="molecule type" value="Genomic_DNA"/>
</dbReference>
<evidence type="ECO:0000259" key="4">
    <source>
        <dbReference type="Pfam" id="PF00177"/>
    </source>
</evidence>
<dbReference type="GO" id="GO:0005840">
    <property type="term" value="C:ribosome"/>
    <property type="evidence" value="ECO:0007669"/>
    <property type="project" value="UniProtKB-KW"/>
</dbReference>
<dbReference type="Gene3D" id="1.10.455.10">
    <property type="entry name" value="Ribosomal protein S7 domain"/>
    <property type="match status" value="1"/>
</dbReference>
<sequence length="128" mass="14506">MHHGERHKAARVVANMLAQIHRLTDAPPLPILRHAIFLASPSVRIKSHKKSAKSLMVPMPLNDRQRTFFAVKWLLAASKSRNDRKLEDRLAKEIIRIIEGESDVLKKKMEVHKLAVANRSNAAVKPGR</sequence>
<evidence type="ECO:0000313" key="6">
    <source>
        <dbReference type="Proteomes" id="UP000054097"/>
    </source>
</evidence>
<keyword evidence="6" id="KW-1185">Reference proteome</keyword>
<evidence type="ECO:0000313" key="5">
    <source>
        <dbReference type="EMBL" id="KIM32837.1"/>
    </source>
</evidence>